<accession>A0A2M8G102</accession>
<proteinExistence type="predicted"/>
<dbReference type="InterPro" id="IPR021763">
    <property type="entry name" value="DUF3326"/>
</dbReference>
<sequence>MKVFTQEVFIPKKELDLKGLGDLQRFYETRLRSVFPPQHRVLRFVITETNTEGYRCEFDLIVSEKEETSPLFSQKSSIFDFRRRSFESTDKFTAVLLIPTGIGADIGGHCGDGNAVARLIAAACDTLITHPNVVNASDINEMTENTLYVEGSIVTRLLMGQIGLQPVRSNRMLVLMDKHSEKFFNDEIINAVSSARITLGIDCDVYEMGDGTKSLSRYSESGRAVGEIYSIEKIFEVIEKFKSKYDVVALSTFIKVPEYFHEKYFHDEEMVNPWGGVEAMLTHSIAELFNIPCAHSPMMTSGEIMDIKLGVVDPRKAPESASTTYLHCILKGLHRAPRVVNSSEGVTLEDISCVIIPDGCVGLPILSCMENGIPIIAVRENKNNMKNNLQDFPFQRKNLFIVDNYLEAVGIMTSLKAGVSPQAVRRPIKYTKIL</sequence>
<protein>
    <submittedName>
        <fullName evidence="1">DUF3326 domain-containing protein</fullName>
    </submittedName>
</protein>
<evidence type="ECO:0000313" key="1">
    <source>
        <dbReference type="EMBL" id="PJC65326.1"/>
    </source>
</evidence>
<dbReference type="AlphaFoldDB" id="A0A2M8G102"/>
<gene>
    <name evidence="1" type="ORF">CO020_01285</name>
</gene>
<dbReference type="Proteomes" id="UP000229674">
    <property type="component" value="Unassembled WGS sequence"/>
</dbReference>
<dbReference type="PANTHER" id="PTHR36891:SF1">
    <property type="entry name" value="OS01G0127400 PROTEIN"/>
    <property type="match status" value="1"/>
</dbReference>
<organism evidence="1 2">
    <name type="scientific">Candidatus Colwellbacteria bacterium CG_4_9_14_0_2_um_filter_50_12</name>
    <dbReference type="NCBI Taxonomy" id="1974538"/>
    <lineage>
        <taxon>Bacteria</taxon>
        <taxon>Candidatus Colwelliibacteriota</taxon>
    </lineage>
</organism>
<reference evidence="2" key="1">
    <citation type="submission" date="2017-09" db="EMBL/GenBank/DDBJ databases">
        <title>Depth-based differentiation of microbial function through sediment-hosted aquifers and enrichment of novel symbionts in the deep terrestrial subsurface.</title>
        <authorList>
            <person name="Probst A.J."/>
            <person name="Ladd B."/>
            <person name="Jarett J.K."/>
            <person name="Geller-Mcgrath D.E."/>
            <person name="Sieber C.M.K."/>
            <person name="Emerson J.B."/>
            <person name="Anantharaman K."/>
            <person name="Thomas B.C."/>
            <person name="Malmstrom R."/>
            <person name="Stieglmeier M."/>
            <person name="Klingl A."/>
            <person name="Woyke T."/>
            <person name="Ryan C.M."/>
            <person name="Banfield J.F."/>
        </authorList>
    </citation>
    <scope>NUCLEOTIDE SEQUENCE [LARGE SCALE GENOMIC DNA]</scope>
</reference>
<dbReference type="Pfam" id="PF11805">
    <property type="entry name" value="DUF3326"/>
    <property type="match status" value="1"/>
</dbReference>
<name>A0A2M8G102_9BACT</name>
<dbReference type="EMBL" id="PFQX01000048">
    <property type="protein sequence ID" value="PJC65326.1"/>
    <property type="molecule type" value="Genomic_DNA"/>
</dbReference>
<comment type="caution">
    <text evidence="1">The sequence shown here is derived from an EMBL/GenBank/DDBJ whole genome shotgun (WGS) entry which is preliminary data.</text>
</comment>
<dbReference type="PANTHER" id="PTHR36891">
    <property type="entry name" value="OS01G0127400 PROTEIN"/>
    <property type="match status" value="1"/>
</dbReference>
<evidence type="ECO:0000313" key="2">
    <source>
        <dbReference type="Proteomes" id="UP000229674"/>
    </source>
</evidence>